<dbReference type="InterPro" id="IPR017871">
    <property type="entry name" value="ABC_transporter-like_CS"/>
</dbReference>
<feature type="domain" description="CBS" evidence="10">
    <location>
        <begin position="254"/>
        <end position="310"/>
    </location>
</feature>
<feature type="domain" description="CBS" evidence="10">
    <location>
        <begin position="314"/>
        <end position="371"/>
    </location>
</feature>
<dbReference type="SUPFAM" id="SSF54631">
    <property type="entry name" value="CBS-domain pair"/>
    <property type="match status" value="1"/>
</dbReference>
<reference evidence="11 12" key="1">
    <citation type="journal article" date="2019" name="Int. J. Syst. Evol. Microbiol.">
        <title>The Global Catalogue of Microorganisms (GCM) 10K type strain sequencing project: providing services to taxonomists for standard genome sequencing and annotation.</title>
        <authorList>
            <consortium name="The Broad Institute Genomics Platform"/>
            <consortium name="The Broad Institute Genome Sequencing Center for Infectious Disease"/>
            <person name="Wu L."/>
            <person name="Ma J."/>
        </authorList>
    </citation>
    <scope>NUCLEOTIDE SEQUENCE [LARGE SCALE GENOMIC DNA]</scope>
    <source>
        <strain evidence="11 12">JCM 1407</strain>
    </source>
</reference>
<evidence type="ECO:0000313" key="12">
    <source>
        <dbReference type="Proteomes" id="UP001501510"/>
    </source>
</evidence>
<dbReference type="InterPro" id="IPR046342">
    <property type="entry name" value="CBS_dom_sf"/>
</dbReference>
<evidence type="ECO:0000256" key="2">
    <source>
        <dbReference type="ARBA" id="ARBA00022448"/>
    </source>
</evidence>
<dbReference type="SUPFAM" id="SSF52540">
    <property type="entry name" value="P-loop containing nucleoside triphosphate hydrolases"/>
    <property type="match status" value="1"/>
</dbReference>
<dbReference type="EC" id="7.6.2.9" evidence="8"/>
<comment type="subunit">
    <text evidence="8">The complex is probably composed of two ATP-binding proteins, two transmembrane proteins and a solute-binding protein.</text>
</comment>
<evidence type="ECO:0000313" key="11">
    <source>
        <dbReference type="EMBL" id="GAA0739393.1"/>
    </source>
</evidence>
<dbReference type="SMART" id="SM00382">
    <property type="entry name" value="AAA"/>
    <property type="match status" value="1"/>
</dbReference>
<dbReference type="PROSITE" id="PS50893">
    <property type="entry name" value="ABC_TRANSPORTER_2"/>
    <property type="match status" value="1"/>
</dbReference>
<evidence type="ECO:0000256" key="4">
    <source>
        <dbReference type="ARBA" id="ARBA00022741"/>
    </source>
</evidence>
<keyword evidence="3" id="KW-0677">Repeat</keyword>
<dbReference type="GO" id="GO:0005524">
    <property type="term" value="F:ATP binding"/>
    <property type="evidence" value="ECO:0007669"/>
    <property type="project" value="UniProtKB-KW"/>
</dbReference>
<dbReference type="InterPro" id="IPR003439">
    <property type="entry name" value="ABC_transporter-like_ATP-bd"/>
</dbReference>
<comment type="caution">
    <text evidence="11">The sequence shown here is derived from an EMBL/GenBank/DDBJ whole genome shotgun (WGS) entry which is preliminary data.</text>
</comment>
<dbReference type="Pfam" id="PF00571">
    <property type="entry name" value="CBS"/>
    <property type="match status" value="2"/>
</dbReference>
<dbReference type="Gene3D" id="3.10.580.10">
    <property type="entry name" value="CBS-domain"/>
    <property type="match status" value="1"/>
</dbReference>
<dbReference type="InterPro" id="IPR005892">
    <property type="entry name" value="Gly-betaine_transp_ATP-bd"/>
</dbReference>
<sequence length="375" mass="43037">MIEFKNITKKFKNKKVLNNISLSIKKGEMVVLIGPSGCGKTTTLKMINKLIKPSEGKILIHGKDILKENTIKLRRNIGYVIQQTGLMPHLTIGENIGLIPYLEKWPYKKIKSKVSELLNMINLDSNIYKDRFPKELSGGQQQRIGVARAFATNPEIILMDEPFSALDPITRNQLQDELFELQQKMKKTIVFVTHDMDEALKLADRICIMKDGKIVQYDTPENILKNPAHGFVEEFIGKDRIWNQPEFIKAKDIMIENPLKVSYNKTIIQGIQIMRKNKIDHLLLIDKSNNFKGICSFKNLQLEDNKFIKLKDIMNENIITIDENTCILDILEFVKKYNTSYIPVLNKTNTIIGLITKSSLLSILSTQFLDEEVAK</sequence>
<keyword evidence="6 7" id="KW-0129">CBS domain</keyword>
<dbReference type="Pfam" id="PF00005">
    <property type="entry name" value="ABC_tran"/>
    <property type="match status" value="1"/>
</dbReference>
<dbReference type="PANTHER" id="PTHR43117:SF4">
    <property type="entry name" value="OSMOPROTECTANT IMPORT ATP-BINDING PROTEIN OSMV"/>
    <property type="match status" value="1"/>
</dbReference>
<keyword evidence="4 8" id="KW-0547">Nucleotide-binding</keyword>
<keyword evidence="8" id="KW-1003">Cell membrane</keyword>
<evidence type="ECO:0000256" key="1">
    <source>
        <dbReference type="ARBA" id="ARBA00005417"/>
    </source>
</evidence>
<keyword evidence="2 8" id="KW-0813">Transport</keyword>
<comment type="similarity">
    <text evidence="1 8">Belongs to the ABC transporter superfamily.</text>
</comment>
<dbReference type="Proteomes" id="UP001501510">
    <property type="component" value="Unassembled WGS sequence"/>
</dbReference>
<dbReference type="NCBIfam" id="TIGR01186">
    <property type="entry name" value="proV"/>
    <property type="match status" value="1"/>
</dbReference>
<protein>
    <recommendedName>
        <fullName evidence="8">Quaternary amine transport ATP-binding protein</fullName>
        <ecNumber evidence="8">7.6.2.9</ecNumber>
    </recommendedName>
</protein>
<dbReference type="PANTHER" id="PTHR43117">
    <property type="entry name" value="OSMOPROTECTANT IMPORT ATP-BINDING PROTEIN OSMV"/>
    <property type="match status" value="1"/>
</dbReference>
<comment type="catalytic activity">
    <reaction evidence="8">
        <text>a quaternary ammonium(out) + ATP + H2O = a quaternary ammonium(in) + ADP + phosphate + H(+)</text>
        <dbReference type="Rhea" id="RHEA:11036"/>
        <dbReference type="ChEBI" id="CHEBI:15377"/>
        <dbReference type="ChEBI" id="CHEBI:15378"/>
        <dbReference type="ChEBI" id="CHEBI:30616"/>
        <dbReference type="ChEBI" id="CHEBI:35267"/>
        <dbReference type="ChEBI" id="CHEBI:43474"/>
        <dbReference type="ChEBI" id="CHEBI:456216"/>
    </reaction>
</comment>
<dbReference type="EMBL" id="BAAACG010000008">
    <property type="protein sequence ID" value="GAA0739393.1"/>
    <property type="molecule type" value="Genomic_DNA"/>
</dbReference>
<keyword evidence="12" id="KW-1185">Reference proteome</keyword>
<evidence type="ECO:0000256" key="3">
    <source>
        <dbReference type="ARBA" id="ARBA00022737"/>
    </source>
</evidence>
<dbReference type="SMART" id="SM00116">
    <property type="entry name" value="CBS"/>
    <property type="match status" value="2"/>
</dbReference>
<proteinExistence type="inferred from homology"/>
<dbReference type="InterPro" id="IPR003593">
    <property type="entry name" value="AAA+_ATPase"/>
</dbReference>
<keyword evidence="8" id="KW-0997">Cell inner membrane</keyword>
<dbReference type="PROSITE" id="PS00211">
    <property type="entry name" value="ABC_TRANSPORTER_1"/>
    <property type="match status" value="1"/>
</dbReference>
<comment type="subcellular location">
    <subcellularLocation>
        <location evidence="8">Cell inner membrane</location>
        <topology evidence="8">Peripheral membrane protein</topology>
    </subcellularLocation>
</comment>
<accession>A0ABN1JGL7</accession>
<name>A0ABN1JGL7_9CLOT</name>
<keyword evidence="5 8" id="KW-0067">ATP-binding</keyword>
<feature type="domain" description="ABC transporter" evidence="9">
    <location>
        <begin position="2"/>
        <end position="236"/>
    </location>
</feature>
<gene>
    <name evidence="11" type="ORF">GCM10008906_18130</name>
</gene>
<keyword evidence="8" id="KW-0472">Membrane</keyword>
<evidence type="ECO:0000259" key="9">
    <source>
        <dbReference type="PROSITE" id="PS50893"/>
    </source>
</evidence>
<dbReference type="InterPro" id="IPR027417">
    <property type="entry name" value="P-loop_NTPase"/>
</dbReference>
<organism evidence="11 12">
    <name type="scientific">Clostridium oceanicum</name>
    <dbReference type="NCBI Taxonomy" id="1543"/>
    <lineage>
        <taxon>Bacteria</taxon>
        <taxon>Bacillati</taxon>
        <taxon>Bacillota</taxon>
        <taxon>Clostridia</taxon>
        <taxon>Eubacteriales</taxon>
        <taxon>Clostridiaceae</taxon>
        <taxon>Clostridium</taxon>
    </lineage>
</organism>
<evidence type="ECO:0000256" key="8">
    <source>
        <dbReference type="RuleBase" id="RU369116"/>
    </source>
</evidence>
<dbReference type="Gene3D" id="3.40.50.300">
    <property type="entry name" value="P-loop containing nucleotide triphosphate hydrolases"/>
    <property type="match status" value="1"/>
</dbReference>
<evidence type="ECO:0000256" key="6">
    <source>
        <dbReference type="ARBA" id="ARBA00023122"/>
    </source>
</evidence>
<evidence type="ECO:0000256" key="7">
    <source>
        <dbReference type="PROSITE-ProRule" id="PRU00703"/>
    </source>
</evidence>
<dbReference type="PROSITE" id="PS51371">
    <property type="entry name" value="CBS"/>
    <property type="match status" value="2"/>
</dbReference>
<dbReference type="InterPro" id="IPR000644">
    <property type="entry name" value="CBS_dom"/>
</dbReference>
<evidence type="ECO:0000256" key="5">
    <source>
        <dbReference type="ARBA" id="ARBA00022840"/>
    </source>
</evidence>
<evidence type="ECO:0000259" key="10">
    <source>
        <dbReference type="PROSITE" id="PS51371"/>
    </source>
</evidence>